<comment type="caution">
    <text evidence="2">The sequence shown here is derived from an EMBL/GenBank/DDBJ whole genome shotgun (WGS) entry which is preliminary data.</text>
</comment>
<keyword evidence="1" id="KW-0472">Membrane</keyword>
<feature type="transmembrane region" description="Helical" evidence="1">
    <location>
        <begin position="7"/>
        <end position="28"/>
    </location>
</feature>
<dbReference type="OrthoDB" id="3366231at2759"/>
<name>A0A9P6E4H4_9AGAR</name>
<dbReference type="EMBL" id="MU157947">
    <property type="protein sequence ID" value="KAF9522413.1"/>
    <property type="molecule type" value="Genomic_DNA"/>
</dbReference>
<dbReference type="AlphaFoldDB" id="A0A9P6E4H4"/>
<keyword evidence="1" id="KW-1133">Transmembrane helix</keyword>
<keyword evidence="3" id="KW-1185">Reference proteome</keyword>
<dbReference type="Proteomes" id="UP000807306">
    <property type="component" value="Unassembled WGS sequence"/>
</dbReference>
<accession>A0A9P6E4H4</accession>
<gene>
    <name evidence="2" type="ORF">CPB83DRAFT_840517</name>
</gene>
<proteinExistence type="predicted"/>
<keyword evidence="1" id="KW-0812">Transmembrane</keyword>
<organism evidence="2 3">
    <name type="scientific">Crepidotus variabilis</name>
    <dbReference type="NCBI Taxonomy" id="179855"/>
    <lineage>
        <taxon>Eukaryota</taxon>
        <taxon>Fungi</taxon>
        <taxon>Dikarya</taxon>
        <taxon>Basidiomycota</taxon>
        <taxon>Agaricomycotina</taxon>
        <taxon>Agaricomycetes</taxon>
        <taxon>Agaricomycetidae</taxon>
        <taxon>Agaricales</taxon>
        <taxon>Agaricineae</taxon>
        <taxon>Crepidotaceae</taxon>
        <taxon>Crepidotus</taxon>
    </lineage>
</organism>
<sequence length="232" mass="26159">MSWIIDMLNLAWLLGPANALSILAWILAPGGPTITLTLTTVMVHNIVNAPRALIFYSFDDIFPFTIRGAHFAIGFCVRSEYNLAAYDLAYTLLALLEHETQELNTARWPHFRVLDVAFRMTRHSSYGVIVLDRFFGPRYRAILNEAIEFQTANLFTLDQRPINVYMTVSDSVFVMPTHTWEIGPISTPTLQWGAQRGSHVHKCQYCGIALLTGKGLLNTTIMVQLLLVHSGY</sequence>
<evidence type="ECO:0000256" key="1">
    <source>
        <dbReference type="SAM" id="Phobius"/>
    </source>
</evidence>
<evidence type="ECO:0000313" key="2">
    <source>
        <dbReference type="EMBL" id="KAF9522413.1"/>
    </source>
</evidence>
<protein>
    <submittedName>
        <fullName evidence="2">Uncharacterized protein</fullName>
    </submittedName>
</protein>
<evidence type="ECO:0000313" key="3">
    <source>
        <dbReference type="Proteomes" id="UP000807306"/>
    </source>
</evidence>
<reference evidence="2" key="1">
    <citation type="submission" date="2020-11" db="EMBL/GenBank/DDBJ databases">
        <authorList>
            <consortium name="DOE Joint Genome Institute"/>
            <person name="Ahrendt S."/>
            <person name="Riley R."/>
            <person name="Andreopoulos W."/>
            <person name="Labutti K."/>
            <person name="Pangilinan J."/>
            <person name="Ruiz-Duenas F.J."/>
            <person name="Barrasa J.M."/>
            <person name="Sanchez-Garcia M."/>
            <person name="Camarero S."/>
            <person name="Miyauchi S."/>
            <person name="Serrano A."/>
            <person name="Linde D."/>
            <person name="Babiker R."/>
            <person name="Drula E."/>
            <person name="Ayuso-Fernandez I."/>
            <person name="Pacheco R."/>
            <person name="Padilla G."/>
            <person name="Ferreira P."/>
            <person name="Barriuso J."/>
            <person name="Kellner H."/>
            <person name="Castanera R."/>
            <person name="Alfaro M."/>
            <person name="Ramirez L."/>
            <person name="Pisabarro A.G."/>
            <person name="Kuo A."/>
            <person name="Tritt A."/>
            <person name="Lipzen A."/>
            <person name="He G."/>
            <person name="Yan M."/>
            <person name="Ng V."/>
            <person name="Cullen D."/>
            <person name="Martin F."/>
            <person name="Rosso M.-N."/>
            <person name="Henrissat B."/>
            <person name="Hibbett D."/>
            <person name="Martinez A.T."/>
            <person name="Grigoriev I.V."/>
        </authorList>
    </citation>
    <scope>NUCLEOTIDE SEQUENCE</scope>
    <source>
        <strain evidence="2">CBS 506.95</strain>
    </source>
</reference>